<dbReference type="RefSeq" id="WP_141167252.1">
    <property type="nucleotide sequence ID" value="NZ_VHLH01000021.1"/>
</dbReference>
<dbReference type="OrthoDB" id="8420278at2"/>
<accession>A0A506TZC1</accession>
<sequence>MSNADETQAELRRNFDLVRTPLGVDWSGRTRYAAAVYLYNCGEMDSDVLEIYRICSRLDGEDPLAILRTSGIGRDWLEKIESDD</sequence>
<comment type="caution">
    <text evidence="1">The sequence shown here is derived from an EMBL/GenBank/DDBJ whole genome shotgun (WGS) entry which is preliminary data.</text>
</comment>
<dbReference type="AlphaFoldDB" id="A0A506TZC1"/>
<name>A0A506TZC1_9HYPH</name>
<proteinExistence type="predicted"/>
<dbReference type="Proteomes" id="UP000320314">
    <property type="component" value="Unassembled WGS sequence"/>
</dbReference>
<dbReference type="EMBL" id="VHLH01000021">
    <property type="protein sequence ID" value="TPW27433.1"/>
    <property type="molecule type" value="Genomic_DNA"/>
</dbReference>
<organism evidence="1 2">
    <name type="scientific">Pararhizobium mangrovi</name>
    <dbReference type="NCBI Taxonomy" id="2590452"/>
    <lineage>
        <taxon>Bacteria</taxon>
        <taxon>Pseudomonadati</taxon>
        <taxon>Pseudomonadota</taxon>
        <taxon>Alphaproteobacteria</taxon>
        <taxon>Hyphomicrobiales</taxon>
        <taxon>Rhizobiaceae</taxon>
        <taxon>Rhizobium/Agrobacterium group</taxon>
        <taxon>Pararhizobium</taxon>
    </lineage>
</organism>
<reference evidence="1 2" key="1">
    <citation type="submission" date="2019-06" db="EMBL/GenBank/DDBJ databases">
        <authorList>
            <person name="Li M."/>
        </authorList>
    </citation>
    <scope>NUCLEOTIDE SEQUENCE [LARGE SCALE GENOMIC DNA]</scope>
    <source>
        <strain evidence="1 2">BGMRC6574</strain>
    </source>
</reference>
<protein>
    <submittedName>
        <fullName evidence="1">Uncharacterized protein</fullName>
    </submittedName>
</protein>
<evidence type="ECO:0000313" key="1">
    <source>
        <dbReference type="EMBL" id="TPW27433.1"/>
    </source>
</evidence>
<keyword evidence="2" id="KW-1185">Reference proteome</keyword>
<gene>
    <name evidence="1" type="ORF">FJU11_11750</name>
</gene>
<evidence type="ECO:0000313" key="2">
    <source>
        <dbReference type="Proteomes" id="UP000320314"/>
    </source>
</evidence>